<dbReference type="RefSeq" id="WP_137615487.1">
    <property type="nucleotide sequence ID" value="NZ_BJDI01000003.1"/>
</dbReference>
<comment type="caution">
    <text evidence="1">The sequence shown here is derived from an EMBL/GenBank/DDBJ whole genome shotgun (WGS) entry which is preliminary data.</text>
</comment>
<name>A0ABW1SLD2_9LACO</name>
<keyword evidence="2" id="KW-1185">Reference proteome</keyword>
<protein>
    <recommendedName>
        <fullName evidence="3">Secreted protein</fullName>
    </recommendedName>
</protein>
<evidence type="ECO:0000313" key="2">
    <source>
        <dbReference type="Proteomes" id="UP001596171"/>
    </source>
</evidence>
<dbReference type="EMBL" id="JBHSSE010000018">
    <property type="protein sequence ID" value="MFC6202117.1"/>
    <property type="molecule type" value="Genomic_DNA"/>
</dbReference>
<dbReference type="Proteomes" id="UP001596171">
    <property type="component" value="Unassembled WGS sequence"/>
</dbReference>
<proteinExistence type="predicted"/>
<gene>
    <name evidence="1" type="ORF">ACFP1L_09580</name>
</gene>
<evidence type="ECO:0000313" key="1">
    <source>
        <dbReference type="EMBL" id="MFC6202117.1"/>
    </source>
</evidence>
<sequence length="87" mass="9535">MASVVKVAFGRLVLWPALRHGPARTIAGLAIVLGEGADRFSGWLRSRDRMSSAATGCGKHHLKIQIKKHEQLSVWQSAHAFVVSFDN</sequence>
<accession>A0ABW1SLD2</accession>
<organism evidence="1 2">
    <name type="scientific">Lactiplantibacillus nangangensis</name>
    <dbReference type="NCBI Taxonomy" id="2559917"/>
    <lineage>
        <taxon>Bacteria</taxon>
        <taxon>Bacillati</taxon>
        <taxon>Bacillota</taxon>
        <taxon>Bacilli</taxon>
        <taxon>Lactobacillales</taxon>
        <taxon>Lactobacillaceae</taxon>
        <taxon>Lactiplantibacillus</taxon>
    </lineage>
</organism>
<reference evidence="2" key="1">
    <citation type="journal article" date="2019" name="Int. J. Syst. Evol. Microbiol.">
        <title>The Global Catalogue of Microorganisms (GCM) 10K type strain sequencing project: providing services to taxonomists for standard genome sequencing and annotation.</title>
        <authorList>
            <consortium name="The Broad Institute Genomics Platform"/>
            <consortium name="The Broad Institute Genome Sequencing Center for Infectious Disease"/>
            <person name="Wu L."/>
            <person name="Ma J."/>
        </authorList>
    </citation>
    <scope>NUCLEOTIDE SEQUENCE [LARGE SCALE GENOMIC DNA]</scope>
    <source>
        <strain evidence="2">CCM 8930</strain>
    </source>
</reference>
<evidence type="ECO:0008006" key="3">
    <source>
        <dbReference type="Google" id="ProtNLM"/>
    </source>
</evidence>